<organism evidence="1 2">
    <name type="scientific">Scutellospora calospora</name>
    <dbReference type="NCBI Taxonomy" id="85575"/>
    <lineage>
        <taxon>Eukaryota</taxon>
        <taxon>Fungi</taxon>
        <taxon>Fungi incertae sedis</taxon>
        <taxon>Mucoromycota</taxon>
        <taxon>Glomeromycotina</taxon>
        <taxon>Glomeromycetes</taxon>
        <taxon>Diversisporales</taxon>
        <taxon>Gigasporaceae</taxon>
        <taxon>Scutellospora</taxon>
    </lineage>
</organism>
<feature type="non-terminal residue" evidence="1">
    <location>
        <position position="1"/>
    </location>
</feature>
<feature type="non-terminal residue" evidence="1">
    <location>
        <position position="68"/>
    </location>
</feature>
<sequence length="68" mass="7310">LDSNCTLLTNNAKIAEGMNNKCVEGFTEGAPGFACSVDNLLLQCSQEMESRFALGSNDPKSRLKDAKI</sequence>
<gene>
    <name evidence="1" type="ORF">SCALOS_LOCUS10774</name>
</gene>
<reference evidence="1" key="1">
    <citation type="submission" date="2021-06" db="EMBL/GenBank/DDBJ databases">
        <authorList>
            <person name="Kallberg Y."/>
            <person name="Tangrot J."/>
            <person name="Rosling A."/>
        </authorList>
    </citation>
    <scope>NUCLEOTIDE SEQUENCE</scope>
    <source>
        <strain evidence="1">AU212A</strain>
    </source>
</reference>
<dbReference type="EMBL" id="CAJVPM010042171">
    <property type="protein sequence ID" value="CAG8708401.1"/>
    <property type="molecule type" value="Genomic_DNA"/>
</dbReference>
<evidence type="ECO:0000313" key="2">
    <source>
        <dbReference type="Proteomes" id="UP000789860"/>
    </source>
</evidence>
<proteinExistence type="predicted"/>
<accession>A0ACA9PGC4</accession>
<protein>
    <submittedName>
        <fullName evidence="1">4486_t:CDS:1</fullName>
    </submittedName>
</protein>
<name>A0ACA9PGC4_9GLOM</name>
<comment type="caution">
    <text evidence="1">The sequence shown here is derived from an EMBL/GenBank/DDBJ whole genome shotgun (WGS) entry which is preliminary data.</text>
</comment>
<keyword evidence="2" id="KW-1185">Reference proteome</keyword>
<dbReference type="Proteomes" id="UP000789860">
    <property type="component" value="Unassembled WGS sequence"/>
</dbReference>
<evidence type="ECO:0000313" key="1">
    <source>
        <dbReference type="EMBL" id="CAG8708401.1"/>
    </source>
</evidence>